<evidence type="ECO:0000313" key="2">
    <source>
        <dbReference type="Proteomes" id="UP001164712"/>
    </source>
</evidence>
<proteinExistence type="predicted"/>
<protein>
    <submittedName>
        <fullName evidence="1">Uncharacterized protein</fullName>
    </submittedName>
</protein>
<accession>A0ABY7HQR4</accession>
<dbReference type="RefSeq" id="WP_269128043.1">
    <property type="nucleotide sequence ID" value="NZ_CP114058.1"/>
</dbReference>
<keyword evidence="2" id="KW-1185">Reference proteome</keyword>
<evidence type="ECO:0000313" key="1">
    <source>
        <dbReference type="EMBL" id="WAT01510.1"/>
    </source>
</evidence>
<dbReference type="Proteomes" id="UP001164712">
    <property type="component" value="Chromosome"/>
</dbReference>
<reference evidence="1" key="1">
    <citation type="submission" date="2022-12" db="EMBL/GenBank/DDBJ databases">
        <title>Complete genome sequence of an Australian strain of Rouxiella badensis DAR84756 and resolution of the R. badensis DSM100043 and R. chamberiensis DSM28324 genomes.</title>
        <authorList>
            <person name="Paul S."/>
            <person name="Anderson P.J."/>
            <person name="Maynard G."/>
            <person name="Dyall-Smith M."/>
            <person name="Kudinha T."/>
        </authorList>
    </citation>
    <scope>NUCLEOTIDE SEQUENCE</scope>
    <source>
        <strain evidence="1">DSM 28324</strain>
    </source>
</reference>
<dbReference type="EMBL" id="CP114058">
    <property type="protein sequence ID" value="WAT01510.1"/>
    <property type="molecule type" value="Genomic_DNA"/>
</dbReference>
<name>A0ABY7HQR4_9GAMM</name>
<sequence>MAVWFFGFAVAVDGEIIGRQVSSNIETLPGSMPVINAQFMLTESEVENPIVVHLDQDEPPS</sequence>
<gene>
    <name evidence="1" type="ORF">O1V66_01620</name>
</gene>
<organism evidence="1 2">
    <name type="scientific">Rouxiella chamberiensis</name>
    <dbReference type="NCBI Taxonomy" id="1513468"/>
    <lineage>
        <taxon>Bacteria</taxon>
        <taxon>Pseudomonadati</taxon>
        <taxon>Pseudomonadota</taxon>
        <taxon>Gammaproteobacteria</taxon>
        <taxon>Enterobacterales</taxon>
        <taxon>Yersiniaceae</taxon>
        <taxon>Rouxiella</taxon>
    </lineage>
</organism>